<dbReference type="Proteomes" id="UP001432027">
    <property type="component" value="Unassembled WGS sequence"/>
</dbReference>
<comment type="caution">
    <text evidence="2">The sequence shown here is derived from an EMBL/GenBank/DDBJ whole genome shotgun (WGS) entry which is preliminary data.</text>
</comment>
<evidence type="ECO:0000313" key="2">
    <source>
        <dbReference type="EMBL" id="GMS81632.1"/>
    </source>
</evidence>
<proteinExistence type="predicted"/>
<protein>
    <recommendedName>
        <fullName evidence="4">G protein-coupled receptor</fullName>
    </recommendedName>
</protein>
<evidence type="ECO:0000313" key="3">
    <source>
        <dbReference type="Proteomes" id="UP001432027"/>
    </source>
</evidence>
<name>A0AAV5SG69_9BILA</name>
<dbReference type="PANTHER" id="PTHR22943:SF248">
    <property type="entry name" value="SEVEN TM RECEPTOR"/>
    <property type="match status" value="1"/>
</dbReference>
<feature type="transmembrane region" description="Helical" evidence="1">
    <location>
        <begin position="6"/>
        <end position="27"/>
    </location>
</feature>
<keyword evidence="1" id="KW-1133">Transmembrane helix</keyword>
<dbReference type="InterPro" id="IPR019428">
    <property type="entry name" value="7TM_GPCR_serpentine_rcpt_Str"/>
</dbReference>
<reference evidence="2" key="1">
    <citation type="submission" date="2023-10" db="EMBL/GenBank/DDBJ databases">
        <title>Genome assembly of Pristionchus species.</title>
        <authorList>
            <person name="Yoshida K."/>
            <person name="Sommer R.J."/>
        </authorList>
    </citation>
    <scope>NUCLEOTIDE SEQUENCE</scope>
    <source>
        <strain evidence="2">RS0144</strain>
    </source>
</reference>
<sequence>GYAYFSTGFACLSNAILIYVILVTHLSHVGPYRWLLLSFAVIDILISLVHFALMPAVHITEFGYIFWAYRMLDLSTEQNMGCLMIWVFLFYQMFVLTAFHYVYRFVMLCKQVFYSSNRC</sequence>
<dbReference type="AlphaFoldDB" id="A0AAV5SG69"/>
<keyword evidence="1" id="KW-0812">Transmembrane</keyword>
<evidence type="ECO:0008006" key="4">
    <source>
        <dbReference type="Google" id="ProtNLM"/>
    </source>
</evidence>
<dbReference type="EMBL" id="BTSX01000001">
    <property type="protein sequence ID" value="GMS81632.1"/>
    <property type="molecule type" value="Genomic_DNA"/>
</dbReference>
<dbReference type="Pfam" id="PF10326">
    <property type="entry name" value="7TM_GPCR_Str"/>
    <property type="match status" value="1"/>
</dbReference>
<organism evidence="2 3">
    <name type="scientific">Pristionchus entomophagus</name>
    <dbReference type="NCBI Taxonomy" id="358040"/>
    <lineage>
        <taxon>Eukaryota</taxon>
        <taxon>Metazoa</taxon>
        <taxon>Ecdysozoa</taxon>
        <taxon>Nematoda</taxon>
        <taxon>Chromadorea</taxon>
        <taxon>Rhabditida</taxon>
        <taxon>Rhabditina</taxon>
        <taxon>Diplogasteromorpha</taxon>
        <taxon>Diplogasteroidea</taxon>
        <taxon>Neodiplogasteridae</taxon>
        <taxon>Pristionchus</taxon>
    </lineage>
</organism>
<feature type="non-terminal residue" evidence="2">
    <location>
        <position position="1"/>
    </location>
</feature>
<keyword evidence="3" id="KW-1185">Reference proteome</keyword>
<keyword evidence="1" id="KW-0472">Membrane</keyword>
<feature type="transmembrane region" description="Helical" evidence="1">
    <location>
        <begin position="83"/>
        <end position="103"/>
    </location>
</feature>
<gene>
    <name evidence="2" type="ORF">PENTCL1PPCAC_3807</name>
</gene>
<evidence type="ECO:0000256" key="1">
    <source>
        <dbReference type="SAM" id="Phobius"/>
    </source>
</evidence>
<dbReference type="PANTHER" id="PTHR22943">
    <property type="entry name" value="7-TRANSMEMBRANE DOMAIN RECEPTOR C.ELEGANS"/>
    <property type="match status" value="1"/>
</dbReference>
<accession>A0AAV5SG69</accession>